<proteinExistence type="predicted"/>
<accession>A0A915JRP3</accession>
<evidence type="ECO:0000313" key="1">
    <source>
        <dbReference type="Proteomes" id="UP000887565"/>
    </source>
</evidence>
<protein>
    <submittedName>
        <fullName evidence="2">Uncharacterized protein</fullName>
    </submittedName>
</protein>
<reference evidence="2" key="1">
    <citation type="submission" date="2022-11" db="UniProtKB">
        <authorList>
            <consortium name="WormBaseParasite"/>
        </authorList>
    </citation>
    <scope>IDENTIFICATION</scope>
</reference>
<dbReference type="Proteomes" id="UP000887565">
    <property type="component" value="Unplaced"/>
</dbReference>
<organism evidence="1 2">
    <name type="scientific">Romanomermis culicivorax</name>
    <name type="common">Nematode worm</name>
    <dbReference type="NCBI Taxonomy" id="13658"/>
    <lineage>
        <taxon>Eukaryota</taxon>
        <taxon>Metazoa</taxon>
        <taxon>Ecdysozoa</taxon>
        <taxon>Nematoda</taxon>
        <taxon>Enoplea</taxon>
        <taxon>Dorylaimia</taxon>
        <taxon>Mermithida</taxon>
        <taxon>Mermithoidea</taxon>
        <taxon>Mermithidae</taxon>
        <taxon>Romanomermis</taxon>
    </lineage>
</organism>
<sequence length="78" mass="8751">MALVHALTEKELLEHPMLLTAPEPSKEELLEMPIFDLNISKLPQPAPAVTSRDFVPALGEDMSRLKQKIIPRSSRNGY</sequence>
<name>A0A915JRP3_ROMCU</name>
<keyword evidence="1" id="KW-1185">Reference proteome</keyword>
<dbReference type="AlphaFoldDB" id="A0A915JRP3"/>
<evidence type="ECO:0000313" key="2">
    <source>
        <dbReference type="WBParaSite" id="nRc.2.0.1.t28960-RA"/>
    </source>
</evidence>
<dbReference type="WBParaSite" id="nRc.2.0.1.t28960-RA">
    <property type="protein sequence ID" value="nRc.2.0.1.t28960-RA"/>
    <property type="gene ID" value="nRc.2.0.1.g28960"/>
</dbReference>